<sequence>MEGLEEADDVLVHKWADDGPPVVAVDPLFDFADLLSCLPTSTDLPSSPLNSGPNISAASVELNSDLFSLSPLSSAEWSDDGLDEDSLLLSPPDSNNSDISFPSLTPSDDALCPGKIKSHIQTPVVADISHEADAPAPFDLTLQCPSTVRLSDTEHTLDPKIAFSSHQTASVGQCSAHASDPVPQKLDHKARGRGRNHEGRRKKRQQERRQESSSSSHQTASIGQCSTHASDPVPQKLNHTARGRGRNHEGRRKKRQQERRQEFSNYEPRSSKDKDSAPPIHIDLATEKCATTSAAFVGLNDSSGARRVFSVDELVGEKAKRKFGYVSWDGRVRRTVTDAKGRNVAFLAGQPNAKDWPQLMQAAGQALETLRPHLSIPKQERVHRRGAFPAVRCGVSHGGGTTHPGNLTNNKENTAVVEELCGMECFKRLAGFATSVMASKAPKLYHYYVEHLAELHANHPNIKRLFPSSVFAAASFNFGPRTVCRKHKDFANLPFGLCAVTALGNFDPRKGGHLVLWECGLVIEFPPGATILLPSAIVAHSNTPVQSHETRYSFAQYTAGGLFRWIEHGCMLAADFYASLSTEELEAVHQKDAERWQYGLSLFEQAAQVERGT</sequence>
<feature type="compositionally biased region" description="Low complexity" evidence="1">
    <location>
        <begin position="87"/>
        <end position="98"/>
    </location>
</feature>
<evidence type="ECO:0000313" key="2">
    <source>
        <dbReference type="EMBL" id="PPQ76862.1"/>
    </source>
</evidence>
<gene>
    <name evidence="2" type="ORF">CVT26_001500</name>
</gene>
<comment type="caution">
    <text evidence="2">The sequence shown here is derived from an EMBL/GenBank/DDBJ whole genome shotgun (WGS) entry which is preliminary data.</text>
</comment>
<feature type="region of interest" description="Disordered" evidence="1">
    <location>
        <begin position="80"/>
        <end position="102"/>
    </location>
</feature>
<organism evidence="2 3">
    <name type="scientific">Gymnopilus dilepis</name>
    <dbReference type="NCBI Taxonomy" id="231916"/>
    <lineage>
        <taxon>Eukaryota</taxon>
        <taxon>Fungi</taxon>
        <taxon>Dikarya</taxon>
        <taxon>Basidiomycota</taxon>
        <taxon>Agaricomycotina</taxon>
        <taxon>Agaricomycetes</taxon>
        <taxon>Agaricomycetidae</taxon>
        <taxon>Agaricales</taxon>
        <taxon>Agaricineae</taxon>
        <taxon>Hymenogastraceae</taxon>
        <taxon>Gymnopilus</taxon>
    </lineage>
</organism>
<dbReference type="OrthoDB" id="3025143at2759"/>
<feature type="region of interest" description="Disordered" evidence="1">
    <location>
        <begin position="166"/>
        <end position="279"/>
    </location>
</feature>
<dbReference type="EMBL" id="NHYE01005111">
    <property type="protein sequence ID" value="PPQ76862.1"/>
    <property type="molecule type" value="Genomic_DNA"/>
</dbReference>
<proteinExistence type="predicted"/>
<reference evidence="2 3" key="1">
    <citation type="journal article" date="2018" name="Evol. Lett.">
        <title>Horizontal gene cluster transfer increased hallucinogenic mushroom diversity.</title>
        <authorList>
            <person name="Reynolds H.T."/>
            <person name="Vijayakumar V."/>
            <person name="Gluck-Thaler E."/>
            <person name="Korotkin H.B."/>
            <person name="Matheny P.B."/>
            <person name="Slot J.C."/>
        </authorList>
    </citation>
    <scope>NUCLEOTIDE SEQUENCE [LARGE SCALE GENOMIC DNA]</scope>
    <source>
        <strain evidence="2 3">SRW20</strain>
    </source>
</reference>
<dbReference type="Gene3D" id="3.60.130.30">
    <property type="match status" value="1"/>
</dbReference>
<protein>
    <submittedName>
        <fullName evidence="2">Uncharacterized protein</fullName>
    </submittedName>
</protein>
<evidence type="ECO:0000256" key="1">
    <source>
        <dbReference type="SAM" id="MobiDB-lite"/>
    </source>
</evidence>
<feature type="compositionally biased region" description="Basic residues" evidence="1">
    <location>
        <begin position="239"/>
        <end position="257"/>
    </location>
</feature>
<dbReference type="STRING" id="231916.A0A409WEC8"/>
<dbReference type="Proteomes" id="UP000284706">
    <property type="component" value="Unassembled WGS sequence"/>
</dbReference>
<evidence type="ECO:0000313" key="3">
    <source>
        <dbReference type="Proteomes" id="UP000284706"/>
    </source>
</evidence>
<feature type="compositionally biased region" description="Basic residues" evidence="1">
    <location>
        <begin position="188"/>
        <end position="206"/>
    </location>
</feature>
<dbReference type="AlphaFoldDB" id="A0A409WEC8"/>
<name>A0A409WEC8_9AGAR</name>
<accession>A0A409WEC8</accession>
<feature type="compositionally biased region" description="Polar residues" evidence="1">
    <location>
        <begin position="217"/>
        <end position="229"/>
    </location>
</feature>
<dbReference type="InParanoid" id="A0A409WEC8"/>
<keyword evidence="3" id="KW-1185">Reference proteome</keyword>